<evidence type="ECO:0000313" key="2">
    <source>
        <dbReference type="Proteomes" id="UP001500630"/>
    </source>
</evidence>
<evidence type="ECO:0008006" key="3">
    <source>
        <dbReference type="Google" id="ProtNLM"/>
    </source>
</evidence>
<evidence type="ECO:0000313" key="1">
    <source>
        <dbReference type="EMBL" id="GAA3559728.1"/>
    </source>
</evidence>
<accession>A0ABP6X129</accession>
<reference evidence="2" key="1">
    <citation type="journal article" date="2019" name="Int. J. Syst. Evol. Microbiol.">
        <title>The Global Catalogue of Microorganisms (GCM) 10K type strain sequencing project: providing services to taxonomists for standard genome sequencing and annotation.</title>
        <authorList>
            <consortium name="The Broad Institute Genomics Platform"/>
            <consortium name="The Broad Institute Genome Sequencing Center for Infectious Disease"/>
            <person name="Wu L."/>
            <person name="Ma J."/>
        </authorList>
    </citation>
    <scope>NUCLEOTIDE SEQUENCE [LARGE SCALE GENOMIC DNA]</scope>
    <source>
        <strain evidence="2">JCM 17326</strain>
    </source>
</reference>
<dbReference type="EMBL" id="BAABDQ010000009">
    <property type="protein sequence ID" value="GAA3559728.1"/>
    <property type="molecule type" value="Genomic_DNA"/>
</dbReference>
<protein>
    <recommendedName>
        <fullName evidence="3">RNA polymerase sigma factor 70 region 4 type 2 domain-containing protein</fullName>
    </recommendedName>
</protein>
<gene>
    <name evidence="1" type="ORF">GCM10022419_045410</name>
</gene>
<comment type="caution">
    <text evidence="1">The sequence shown here is derived from an EMBL/GenBank/DDBJ whole genome shotgun (WGS) entry which is preliminary data.</text>
</comment>
<organism evidence="1 2">
    <name type="scientific">Nonomuraea rosea</name>
    <dbReference type="NCBI Taxonomy" id="638574"/>
    <lineage>
        <taxon>Bacteria</taxon>
        <taxon>Bacillati</taxon>
        <taxon>Actinomycetota</taxon>
        <taxon>Actinomycetes</taxon>
        <taxon>Streptosporangiales</taxon>
        <taxon>Streptosporangiaceae</taxon>
        <taxon>Nonomuraea</taxon>
    </lineage>
</organism>
<keyword evidence="2" id="KW-1185">Reference proteome</keyword>
<dbReference type="RefSeq" id="WP_345564527.1">
    <property type="nucleotide sequence ID" value="NZ_BAABDQ010000009.1"/>
</dbReference>
<sequence length="46" mass="5364">MSLAEMREVLDSLTEKERQYVLAYFSGQNAAEFRKAVERARKVVRS</sequence>
<proteinExistence type="predicted"/>
<name>A0ABP6X129_9ACTN</name>
<dbReference type="Proteomes" id="UP001500630">
    <property type="component" value="Unassembled WGS sequence"/>
</dbReference>